<reference evidence="2" key="1">
    <citation type="submission" date="2017-10" db="EMBL/GenBank/DDBJ databases">
        <title>Completed PacBio SMRT sequence of Methylosinus trichosporium OB3b reveals presence of a third large plasmid.</title>
        <authorList>
            <person name="Charles T.C."/>
            <person name="Lynch M.D.J."/>
            <person name="Heil J.R."/>
            <person name="Cheng J."/>
        </authorList>
    </citation>
    <scope>NUCLEOTIDE SEQUENCE [LARGE SCALE GENOMIC DNA]</scope>
    <source>
        <strain evidence="2">OB3b</strain>
        <plasmid evidence="2">pob3b3</plasmid>
    </source>
</reference>
<evidence type="ECO:0000313" key="2">
    <source>
        <dbReference type="Proteomes" id="UP000230709"/>
    </source>
</evidence>
<dbReference type="Proteomes" id="UP000230709">
    <property type="component" value="Plasmid pOB3b3"/>
</dbReference>
<accession>A0A2D2D7M3</accession>
<sequence length="180" mass="19511">MPCLEFDNKFGRRARVWLDDLPSDTLLSNETMRETHVFEGGGATVFRKRVAIEIFQPFGASFHYGLLGGEYQSNEGNGLEVIVPVDTPFPERRYVDALTRSLDTVMIGGLPEYASAICAGLEQVSISARPCGVLNLTCMAHGEIGSAQSVFSSLARALIHALCRSDQPASLDEAMALLTA</sequence>
<geneLocation type="plasmid" evidence="2">
    <name>pob3b3</name>
</geneLocation>
<dbReference type="KEGG" id="mtw:CQW49_23685"/>
<evidence type="ECO:0000313" key="1">
    <source>
        <dbReference type="EMBL" id="ATQ70952.1"/>
    </source>
</evidence>
<protein>
    <submittedName>
        <fullName evidence="1">Uncharacterized protein</fullName>
    </submittedName>
</protein>
<dbReference type="STRING" id="595536.GCA_000178815_00072"/>
<dbReference type="EMBL" id="CP023740">
    <property type="protein sequence ID" value="ATQ70952.1"/>
    <property type="molecule type" value="Genomic_DNA"/>
</dbReference>
<keyword evidence="1" id="KW-0614">Plasmid</keyword>
<gene>
    <name evidence="1" type="ORF">CQW49_23685</name>
</gene>
<proteinExistence type="predicted"/>
<dbReference type="AlphaFoldDB" id="A0A2D2D7M3"/>
<organism evidence="1 2">
    <name type="scientific">Methylosinus trichosporium (strain ATCC 35070 / NCIMB 11131 / UNIQEM 75 / OB3b)</name>
    <dbReference type="NCBI Taxonomy" id="595536"/>
    <lineage>
        <taxon>Bacteria</taxon>
        <taxon>Pseudomonadati</taxon>
        <taxon>Pseudomonadota</taxon>
        <taxon>Alphaproteobacteria</taxon>
        <taxon>Hyphomicrobiales</taxon>
        <taxon>Methylocystaceae</taxon>
        <taxon>Methylosinus</taxon>
    </lineage>
</organism>
<keyword evidence="2" id="KW-1185">Reference proteome</keyword>
<name>A0A2D2D7M3_METT3</name>